<dbReference type="InterPro" id="IPR011049">
    <property type="entry name" value="Serralysin-like_metalloprot_C"/>
</dbReference>
<proteinExistence type="predicted"/>
<dbReference type="InterPro" id="IPR013783">
    <property type="entry name" value="Ig-like_fold"/>
</dbReference>
<name>A0A220S531_9NEIS</name>
<feature type="domain" description="VWFA" evidence="1">
    <location>
        <begin position="230"/>
        <end position="399"/>
    </location>
</feature>
<accession>A0A220S531</accession>
<dbReference type="GO" id="GO:0005509">
    <property type="term" value="F:calcium ion binding"/>
    <property type="evidence" value="ECO:0007669"/>
    <property type="project" value="InterPro"/>
</dbReference>
<dbReference type="KEGG" id="nei:BG910_09830"/>
<dbReference type="EMBL" id="CP022278">
    <property type="protein sequence ID" value="ASK28550.1"/>
    <property type="molecule type" value="Genomic_DNA"/>
</dbReference>
<dbReference type="Pfam" id="PF17963">
    <property type="entry name" value="Big_9"/>
    <property type="match status" value="1"/>
</dbReference>
<dbReference type="PROSITE" id="PS50234">
    <property type="entry name" value="VWFA"/>
    <property type="match status" value="1"/>
</dbReference>
<reference evidence="2 3" key="1">
    <citation type="submission" date="2017-06" db="EMBL/GenBank/DDBJ databases">
        <title>Neisseria chenwenguii sp. nov., isolated from the intestinal contents of Tibetan Plateau Pika in Yushu, Qinghai Province, China.</title>
        <authorList>
            <person name="Zhang G."/>
        </authorList>
    </citation>
    <scope>NUCLEOTIDE SEQUENCE [LARGE SCALE GENOMIC DNA]</scope>
    <source>
        <strain evidence="2 3">10023</strain>
    </source>
</reference>
<evidence type="ECO:0000313" key="2">
    <source>
        <dbReference type="EMBL" id="ASK28550.1"/>
    </source>
</evidence>
<dbReference type="InterPro" id="IPR010221">
    <property type="entry name" value="VCBS_dom"/>
</dbReference>
<dbReference type="Gene3D" id="3.40.50.410">
    <property type="entry name" value="von Willebrand factor, type A domain"/>
    <property type="match status" value="1"/>
</dbReference>
<dbReference type="SMART" id="SM00327">
    <property type="entry name" value="VWA"/>
    <property type="match status" value="1"/>
</dbReference>
<evidence type="ECO:0000313" key="3">
    <source>
        <dbReference type="Proteomes" id="UP000198238"/>
    </source>
</evidence>
<sequence>MTVAGKDVTAVTASNPISINTAKGVLLITGYDAAKGEVSYRYTENGKAENHSAGDNSVKDSFLVVVRDAAGNTVMGSLDITITDTAPVAVNDTNSLSESAASVSGNVLANDNVNADTLVTVTAGSTTGQYGSLSLDANGQYVYTVNQNNAAVKALNSGESLKETFSYTVTDADGDKSSATLTITINGEDADKSTIGGNDTDVIKGGSGNDVLIGDTSGYELIIKPGENYNIAVMLDTSNSMNQYRTKGGEAYIEMARKSLLKLVHDFAGHDGEVNVTLFTFNTTSKLVLNIQDLNESNVDQLVTKILGLRASGLTNYDDVFRDAVDWFEDVSSNGYHNVTYFLTDGQPTTYGDSGRSEWQGYVNQSAVNKSLSSFAKLSDLSAVHAIGFSEGIQKNMLNFFDNTVSDGQTITDQSLSVKTYPATVVYHGESGDSQVVSNPQELGAALESGTTERVINSVSSDTLEGGNGNDIIFGDSINTDHLSWTDGLTGIQHTEGTHDGMGAKALTEYIKWTDNAGTDASDQQVVDYVRENWQELLDNRNDGGADTLSGGNGDDIMFGGAGNDSLTGGEGVDQFVFLANSNNGNDVITDFQAGVDKVVFADLVSPQQLENAVWNDETHTLSFTGKGEDGQTYQNSIAFNGLSVGETLDSVLQNHVETIG</sequence>
<evidence type="ECO:0000259" key="1">
    <source>
        <dbReference type="PROSITE" id="PS50234"/>
    </source>
</evidence>
<dbReference type="InterPro" id="IPR036465">
    <property type="entry name" value="vWFA_dom_sf"/>
</dbReference>
<dbReference type="SUPFAM" id="SSF51120">
    <property type="entry name" value="beta-Roll"/>
    <property type="match status" value="1"/>
</dbReference>
<dbReference type="Pfam" id="PF13519">
    <property type="entry name" value="VWA_2"/>
    <property type="match status" value="1"/>
</dbReference>
<dbReference type="NCBIfam" id="TIGR01965">
    <property type="entry name" value="VCBS_repeat"/>
    <property type="match status" value="1"/>
</dbReference>
<dbReference type="Proteomes" id="UP000198238">
    <property type="component" value="Chromosome"/>
</dbReference>
<dbReference type="Gene3D" id="2.150.10.10">
    <property type="entry name" value="Serralysin-like metalloprotease, C-terminal"/>
    <property type="match status" value="1"/>
</dbReference>
<dbReference type="InterPro" id="IPR001343">
    <property type="entry name" value="Hemolysn_Ca-bd"/>
</dbReference>
<dbReference type="InterPro" id="IPR002035">
    <property type="entry name" value="VWF_A"/>
</dbReference>
<protein>
    <recommendedName>
        <fullName evidence="1">VWFA domain-containing protein</fullName>
    </recommendedName>
</protein>
<dbReference type="Pfam" id="PF00353">
    <property type="entry name" value="HemolysinCabind"/>
    <property type="match status" value="3"/>
</dbReference>
<keyword evidence="3" id="KW-1185">Reference proteome</keyword>
<organism evidence="2 3">
    <name type="scientific">Neisseria chenwenguii</name>
    <dbReference type="NCBI Taxonomy" id="1853278"/>
    <lineage>
        <taxon>Bacteria</taxon>
        <taxon>Pseudomonadati</taxon>
        <taxon>Pseudomonadota</taxon>
        <taxon>Betaproteobacteria</taxon>
        <taxon>Neisseriales</taxon>
        <taxon>Neisseriaceae</taxon>
        <taxon>Neisseria</taxon>
    </lineage>
</organism>
<dbReference type="SUPFAM" id="SSF53300">
    <property type="entry name" value="vWA-like"/>
    <property type="match status" value="1"/>
</dbReference>
<dbReference type="PRINTS" id="PR00313">
    <property type="entry name" value="CABNDNGRPT"/>
</dbReference>
<dbReference type="Gene3D" id="2.60.40.10">
    <property type="entry name" value="Immunoglobulins"/>
    <property type="match status" value="1"/>
</dbReference>
<dbReference type="CDD" id="cd00198">
    <property type="entry name" value="vWFA"/>
    <property type="match status" value="1"/>
</dbReference>
<dbReference type="AlphaFoldDB" id="A0A220S531"/>
<gene>
    <name evidence="2" type="ORF">BG910_09830</name>
</gene>